<dbReference type="EMBL" id="SJPH01000002">
    <property type="protein sequence ID" value="TWT47357.1"/>
    <property type="molecule type" value="Genomic_DNA"/>
</dbReference>
<evidence type="ECO:0008006" key="4">
    <source>
        <dbReference type="Google" id="ProtNLM"/>
    </source>
</evidence>
<dbReference type="AlphaFoldDB" id="A0A5C5WA37"/>
<gene>
    <name evidence="2" type="ORF">Pla111_09700</name>
</gene>
<protein>
    <recommendedName>
        <fullName evidence="4">Tetratricopeptide repeat protein</fullName>
    </recommendedName>
</protein>
<evidence type="ECO:0000313" key="3">
    <source>
        <dbReference type="Proteomes" id="UP000318995"/>
    </source>
</evidence>
<dbReference type="SUPFAM" id="SSF48452">
    <property type="entry name" value="TPR-like"/>
    <property type="match status" value="2"/>
</dbReference>
<dbReference type="Proteomes" id="UP000318995">
    <property type="component" value="Unassembled WGS sequence"/>
</dbReference>
<reference evidence="2 3" key="1">
    <citation type="submission" date="2019-02" db="EMBL/GenBank/DDBJ databases">
        <title>Deep-cultivation of Planctomycetes and their phenomic and genomic characterization uncovers novel biology.</title>
        <authorList>
            <person name="Wiegand S."/>
            <person name="Jogler M."/>
            <person name="Boedeker C."/>
            <person name="Pinto D."/>
            <person name="Vollmers J."/>
            <person name="Rivas-Marin E."/>
            <person name="Kohn T."/>
            <person name="Peeters S.H."/>
            <person name="Heuer A."/>
            <person name="Rast P."/>
            <person name="Oberbeckmann S."/>
            <person name="Bunk B."/>
            <person name="Jeske O."/>
            <person name="Meyerdierks A."/>
            <person name="Storesund J.E."/>
            <person name="Kallscheuer N."/>
            <person name="Luecker S."/>
            <person name="Lage O.M."/>
            <person name="Pohl T."/>
            <person name="Merkel B.J."/>
            <person name="Hornburger P."/>
            <person name="Mueller R.-W."/>
            <person name="Bruemmer F."/>
            <person name="Labrenz M."/>
            <person name="Spormann A.M."/>
            <person name="Op Den Camp H."/>
            <person name="Overmann J."/>
            <person name="Amann R."/>
            <person name="Jetten M.S.M."/>
            <person name="Mascher T."/>
            <person name="Medema M.H."/>
            <person name="Devos D.P."/>
            <person name="Kaster A.-K."/>
            <person name="Ovreas L."/>
            <person name="Rohde M."/>
            <person name="Galperin M.Y."/>
            <person name="Jogler C."/>
        </authorList>
    </citation>
    <scope>NUCLEOTIDE SEQUENCE [LARGE SCALE GENOMIC DNA]</scope>
    <source>
        <strain evidence="2 3">Pla111</strain>
    </source>
</reference>
<comment type="caution">
    <text evidence="2">The sequence shown here is derived from an EMBL/GenBank/DDBJ whole genome shotgun (WGS) entry which is preliminary data.</text>
</comment>
<dbReference type="Gene3D" id="1.25.40.10">
    <property type="entry name" value="Tetratricopeptide repeat domain"/>
    <property type="match status" value="2"/>
</dbReference>
<feature type="compositionally biased region" description="Low complexity" evidence="1">
    <location>
        <begin position="736"/>
        <end position="753"/>
    </location>
</feature>
<proteinExistence type="predicted"/>
<feature type="region of interest" description="Disordered" evidence="1">
    <location>
        <begin position="84"/>
        <end position="121"/>
    </location>
</feature>
<feature type="region of interest" description="Disordered" evidence="1">
    <location>
        <begin position="712"/>
        <end position="772"/>
    </location>
</feature>
<dbReference type="RefSeq" id="WP_146571913.1">
    <property type="nucleotide sequence ID" value="NZ_SJPH01000002.1"/>
</dbReference>
<sequence>MIRWITASLRNRSGLRGAASAAVLAAAFGPVGPLSAVDLIGVAESPELSSVLITTRKAEPSDAVTPEHTLEPISQISDYEPELADPLGSLPVAPDTPDEPSAVLQATPEPVTPQVTQTGTTPRVAQLKSAAQPRAASPTVVSDAPSDTDAVRQAKFNGVLPGTTTLAELIKAWGEPFRNTIAQGDLSGKVLSYAMKPFKLVEVLVSENVVRVVRVTLAEPSAIADLEAKLKLVAVDSVDVVDPETARLLGVSYPEKGLTLLTTKSSELAGPARIGSLVLEPLESKAFTLRAENRPWREMTARLADLDRAITLDATDAHAWWLKSVAHLDAGQAEEALQAANEATSLRAGSAAYRLALAQALVATGDIDKGVVTTREVLDDPSAATLVRAQALHTLGSLASLGGSSIANKSIGFHTKAIELADELSTSPDRLTRQTARRVLVEAHLAIANEIARREYKNRDALVADWIGRASGLAEAAIDAEDGDLELRLQVAREAVSALASMRPSKDPSPWVTEAEETAATLLTGSEDPLFKARIAWELGDTCYSAVRVEHIRGDASQALQYGAKAIEQLSAGAEPRITAPLAQRTVGELYFYLGAVNAVHRQNHAEAVGWYDKSQPLLEDVGDSELVTPRRTGEMLVSMGVSYWQEDRHELAISITERGAEVMQKAIDAGVLEERSLEVPYSNLAAMNKSLGKTAEATRYTKLAQSVRGTGAANVAAEPEAPQAVKPQATPVAKRPAAASATQRQAAQPSSTEVRRTPRQAGRGGAVWTTR</sequence>
<name>A0A5C5WA37_9BACT</name>
<evidence type="ECO:0000313" key="2">
    <source>
        <dbReference type="EMBL" id="TWT47357.1"/>
    </source>
</evidence>
<dbReference type="OrthoDB" id="225570at2"/>
<keyword evidence="3" id="KW-1185">Reference proteome</keyword>
<accession>A0A5C5WA37</accession>
<evidence type="ECO:0000256" key="1">
    <source>
        <dbReference type="SAM" id="MobiDB-lite"/>
    </source>
</evidence>
<organism evidence="2 3">
    <name type="scientific">Botrimarina hoheduenensis</name>
    <dbReference type="NCBI Taxonomy" id="2528000"/>
    <lineage>
        <taxon>Bacteria</taxon>
        <taxon>Pseudomonadati</taxon>
        <taxon>Planctomycetota</taxon>
        <taxon>Planctomycetia</taxon>
        <taxon>Pirellulales</taxon>
        <taxon>Lacipirellulaceae</taxon>
        <taxon>Botrimarina</taxon>
    </lineage>
</organism>
<feature type="compositionally biased region" description="Low complexity" evidence="1">
    <location>
        <begin position="107"/>
        <end position="121"/>
    </location>
</feature>
<feature type="region of interest" description="Disordered" evidence="1">
    <location>
        <begin position="58"/>
        <end position="77"/>
    </location>
</feature>
<dbReference type="InterPro" id="IPR011990">
    <property type="entry name" value="TPR-like_helical_dom_sf"/>
</dbReference>